<dbReference type="EMBL" id="JABBHS010000115">
    <property type="protein sequence ID" value="MBU2722386.1"/>
    <property type="molecule type" value="Genomic_DNA"/>
</dbReference>
<organism evidence="1 2">
    <name type="scientific">Acidithiobacillus ferridurans</name>
    <dbReference type="NCBI Taxonomy" id="1232575"/>
    <lineage>
        <taxon>Bacteria</taxon>
        <taxon>Pseudomonadati</taxon>
        <taxon>Pseudomonadota</taxon>
        <taxon>Acidithiobacillia</taxon>
        <taxon>Acidithiobacillales</taxon>
        <taxon>Acidithiobacillaceae</taxon>
        <taxon>Acidithiobacillus</taxon>
    </lineage>
</organism>
<proteinExistence type="predicted"/>
<sequence length="176" mass="20019">MTAEDMRIDSRLQKQYGPDHTRMADGDKVLPDLFFGSAGRQRWLQSIPCILALLCAGLTMPQDWRWGLVLLVVLLAWLVWRCPWSLRTNQDMPKALLSGRDGGLQVRMDSGSVLPVHLRARPFLHPRLGMIPLRSGDGRRAVLIGLFAAGNDPWRRWRLRLRQEWDAKTETADPAG</sequence>
<reference evidence="1" key="1">
    <citation type="journal article" date="2021" name="ISME J.">
        <title>Genomic evolution of the class Acidithiobacillia: deep-branching Proteobacteria living in extreme acidic conditions.</title>
        <authorList>
            <person name="Moya-Beltran A."/>
            <person name="Beard S."/>
            <person name="Rojas-Villalobos C."/>
            <person name="Issotta F."/>
            <person name="Gallardo Y."/>
            <person name="Ulloa R."/>
            <person name="Giaveno A."/>
            <person name="Degli Esposti M."/>
            <person name="Johnson D.B."/>
            <person name="Quatrini R."/>
        </authorList>
    </citation>
    <scope>NUCLEOTIDE SEQUENCE</scope>
    <source>
        <strain evidence="1">DSM 583</strain>
    </source>
</reference>
<evidence type="ECO:0000313" key="1">
    <source>
        <dbReference type="EMBL" id="MBU2722386.1"/>
    </source>
</evidence>
<gene>
    <name evidence="1" type="ORF">HF568_03880</name>
</gene>
<dbReference type="Proteomes" id="UP000887300">
    <property type="component" value="Unassembled WGS sequence"/>
</dbReference>
<dbReference type="AlphaFoldDB" id="A0A8X8GA27"/>
<comment type="caution">
    <text evidence="1">The sequence shown here is derived from an EMBL/GenBank/DDBJ whole genome shotgun (WGS) entry which is preliminary data.</text>
</comment>
<evidence type="ECO:0000313" key="2">
    <source>
        <dbReference type="Proteomes" id="UP000887300"/>
    </source>
</evidence>
<dbReference type="RefSeq" id="WP_113526791.1">
    <property type="nucleotide sequence ID" value="NZ_AP018795.1"/>
</dbReference>
<accession>A0A8X8GA27</accession>
<protein>
    <submittedName>
        <fullName evidence="1">Uncharacterized protein</fullName>
    </submittedName>
</protein>
<name>A0A8X8GA27_ACIFI</name>